<dbReference type="EC" id="2.4.1.21" evidence="8"/>
<comment type="caution">
    <text evidence="11">The sequence shown here is derived from an EMBL/GenBank/DDBJ whole genome shotgun (WGS) entry which is preliminary data.</text>
</comment>
<dbReference type="PANTHER" id="PTHR45825:SF11">
    <property type="entry name" value="ALPHA AMYLASE DOMAIN-CONTAINING PROTEIN"/>
    <property type="match status" value="1"/>
</dbReference>
<dbReference type="CDD" id="cd03791">
    <property type="entry name" value="GT5_Glycogen_synthase_DULL1-like"/>
    <property type="match status" value="1"/>
</dbReference>
<keyword evidence="7 8" id="KW-0320">Glycogen biosynthesis</keyword>
<gene>
    <name evidence="8" type="primary">glgA</name>
    <name evidence="11" type="ORF">A7Q10_10005</name>
</gene>
<keyword evidence="6 8" id="KW-0808">Transferase</keyword>
<evidence type="ECO:0000256" key="6">
    <source>
        <dbReference type="ARBA" id="ARBA00022679"/>
    </source>
</evidence>
<comment type="catalytic activity">
    <reaction evidence="1 8">
        <text>[(1-&gt;4)-alpha-D-glucosyl](n) + ADP-alpha-D-glucose = [(1-&gt;4)-alpha-D-glucosyl](n+1) + ADP + H(+)</text>
        <dbReference type="Rhea" id="RHEA:18189"/>
        <dbReference type="Rhea" id="RHEA-COMP:9584"/>
        <dbReference type="Rhea" id="RHEA-COMP:9587"/>
        <dbReference type="ChEBI" id="CHEBI:15378"/>
        <dbReference type="ChEBI" id="CHEBI:15444"/>
        <dbReference type="ChEBI" id="CHEBI:57498"/>
        <dbReference type="ChEBI" id="CHEBI:456216"/>
        <dbReference type="EC" id="2.4.1.21"/>
    </reaction>
</comment>
<keyword evidence="5 8" id="KW-0328">Glycosyltransferase</keyword>
<evidence type="ECO:0000256" key="8">
    <source>
        <dbReference type="HAMAP-Rule" id="MF_00484"/>
    </source>
</evidence>
<comment type="pathway">
    <text evidence="3 8">Glycan biosynthesis; glycogen biosynthesis.</text>
</comment>
<evidence type="ECO:0000256" key="2">
    <source>
        <dbReference type="ARBA" id="ARBA00002764"/>
    </source>
</evidence>
<evidence type="ECO:0000256" key="3">
    <source>
        <dbReference type="ARBA" id="ARBA00004964"/>
    </source>
</evidence>
<dbReference type="Gene3D" id="3.40.50.2000">
    <property type="entry name" value="Glycogen Phosphorylase B"/>
    <property type="match status" value="2"/>
</dbReference>
<dbReference type="AlphaFoldDB" id="A0A4Y8P8U3"/>
<dbReference type="Proteomes" id="UP000297713">
    <property type="component" value="Unassembled WGS sequence"/>
</dbReference>
<feature type="domain" description="Starch synthase catalytic" evidence="10">
    <location>
        <begin position="1"/>
        <end position="237"/>
    </location>
</feature>
<comment type="similarity">
    <text evidence="4 8">Belongs to the glycosyltransferase 1 family. Bacterial/plant glycogen synthase subfamily.</text>
</comment>
<sequence>MVAAECAPYAKVGGMADMIASLSRSLSKLGHEIKVIIPFYSSIDKSRYCFRFVGSACVHMGCQTEHWIGLYETSLSDDLIIWLVEYADFFNRKGIYDEPSGEYKDNAYRFGLFSKAALEICKDTGWIPDIFHVHDWQTSLVSAYLKIWPNLLSPFKNSASLLTIHNVCYQGKYDAMVVPYLGIDWQLFRADKFEDYGKINLLKAGIVYSDFITTVSPTYAKEILEPHGGAGLHEFLKKRSGELVGILNGVDTDIWNPKTDTLIPSNYDKKDLQGKIVCKKVLQEKFNLRQSPDIPIIGMVTRLHYQKGISLLIPILREALAKQDFQFVLLGKGQRDYEDFFKSIAMEFPGKVAAYIGFSEELAHLIFSGSDFFLMPSFYEPCGLGQLYSQLYGTIPIARATGGIVDSVEDIRKDPKGTGFLFAEPSSQALLDVLKTALDCWKNEPQLIQNAQKNGMGKDFSWETAAQKYEEIYIKLSQKKPK</sequence>
<dbReference type="NCBIfam" id="TIGR02095">
    <property type="entry name" value="glgA"/>
    <property type="match status" value="1"/>
</dbReference>
<dbReference type="GO" id="GO:0009011">
    <property type="term" value="F:alpha-1,4-glucan glucosyltransferase (ADP-glucose donor) activity"/>
    <property type="evidence" value="ECO:0007669"/>
    <property type="project" value="UniProtKB-UniRule"/>
</dbReference>
<dbReference type="InterPro" id="IPR011835">
    <property type="entry name" value="GS/SS"/>
</dbReference>
<evidence type="ECO:0000256" key="1">
    <source>
        <dbReference type="ARBA" id="ARBA00001478"/>
    </source>
</evidence>
<proteinExistence type="inferred from homology"/>
<reference evidence="11 12" key="1">
    <citation type="submission" date="2016-05" db="EMBL/GenBank/DDBJ databases">
        <title>Diversity and Homogeneity among Thermoacidophilic Verrucomicrobia Methanotrophs Linked with Geographical Origin.</title>
        <authorList>
            <person name="Erikstad H.-A."/>
            <person name="Smestad N.B."/>
            <person name="Ceballos R.M."/>
            <person name="Birkeland N.-K."/>
        </authorList>
    </citation>
    <scope>NUCLEOTIDE SEQUENCE [LARGE SCALE GENOMIC DNA]</scope>
    <source>
        <strain evidence="11 12">Phi</strain>
    </source>
</reference>
<dbReference type="GO" id="GO:0004373">
    <property type="term" value="F:alpha-1,4-glucan glucosyltransferase (UDP-glucose donor) activity"/>
    <property type="evidence" value="ECO:0007669"/>
    <property type="project" value="InterPro"/>
</dbReference>
<dbReference type="InterPro" id="IPR001296">
    <property type="entry name" value="Glyco_trans_1"/>
</dbReference>
<dbReference type="SUPFAM" id="SSF53756">
    <property type="entry name" value="UDP-Glycosyltransferase/glycogen phosphorylase"/>
    <property type="match status" value="1"/>
</dbReference>
<dbReference type="InterPro" id="IPR013534">
    <property type="entry name" value="Starch_synth_cat_dom"/>
</dbReference>
<dbReference type="UniPathway" id="UPA00164"/>
<protein>
    <recommendedName>
        <fullName evidence="8">Glycogen synthase</fullName>
        <ecNumber evidence="8">2.4.1.21</ecNumber>
    </recommendedName>
    <alternativeName>
        <fullName evidence="8">Starch [bacterial glycogen] synthase</fullName>
    </alternativeName>
</protein>
<dbReference type="HAMAP" id="MF_00484">
    <property type="entry name" value="Glycogen_synth"/>
    <property type="match status" value="1"/>
</dbReference>
<evidence type="ECO:0000256" key="5">
    <source>
        <dbReference type="ARBA" id="ARBA00022676"/>
    </source>
</evidence>
<evidence type="ECO:0000259" key="9">
    <source>
        <dbReference type="Pfam" id="PF00534"/>
    </source>
</evidence>
<evidence type="ECO:0000256" key="4">
    <source>
        <dbReference type="ARBA" id="ARBA00010281"/>
    </source>
</evidence>
<organism evidence="11 12">
    <name type="scientific">Methylacidiphilum caldifontis</name>
    <dbReference type="NCBI Taxonomy" id="2795386"/>
    <lineage>
        <taxon>Bacteria</taxon>
        <taxon>Pseudomonadati</taxon>
        <taxon>Verrucomicrobiota</taxon>
        <taxon>Methylacidiphilae</taxon>
        <taxon>Methylacidiphilales</taxon>
        <taxon>Methylacidiphilaceae</taxon>
        <taxon>Methylacidiphilum (ex Ratnadevi et al. 2023)</taxon>
    </lineage>
</organism>
<comment type="function">
    <text evidence="2 8">Synthesizes alpha-1,4-glucan chains using ADP-glucose.</text>
</comment>
<dbReference type="Pfam" id="PF00534">
    <property type="entry name" value="Glycos_transf_1"/>
    <property type="match status" value="1"/>
</dbReference>
<evidence type="ECO:0000313" key="12">
    <source>
        <dbReference type="Proteomes" id="UP000297713"/>
    </source>
</evidence>
<accession>A0A4Y8P8U3</accession>
<dbReference type="Pfam" id="PF08323">
    <property type="entry name" value="Glyco_transf_5"/>
    <property type="match status" value="1"/>
</dbReference>
<evidence type="ECO:0000259" key="10">
    <source>
        <dbReference type="Pfam" id="PF08323"/>
    </source>
</evidence>
<evidence type="ECO:0000313" key="11">
    <source>
        <dbReference type="EMBL" id="TFE67060.1"/>
    </source>
</evidence>
<keyword evidence="12" id="KW-1185">Reference proteome</keyword>
<feature type="domain" description="Glycosyl transferase family 1" evidence="9">
    <location>
        <begin position="287"/>
        <end position="453"/>
    </location>
</feature>
<evidence type="ECO:0000256" key="7">
    <source>
        <dbReference type="ARBA" id="ARBA00023056"/>
    </source>
</evidence>
<dbReference type="EMBL" id="LXQC01000163">
    <property type="protein sequence ID" value="TFE67060.1"/>
    <property type="molecule type" value="Genomic_DNA"/>
</dbReference>
<feature type="binding site" evidence="8">
    <location>
        <position position="11"/>
    </location>
    <ligand>
        <name>ADP-alpha-D-glucose</name>
        <dbReference type="ChEBI" id="CHEBI:57498"/>
    </ligand>
</feature>
<name>A0A4Y8P8U3_9BACT</name>
<dbReference type="GO" id="GO:0005978">
    <property type="term" value="P:glycogen biosynthetic process"/>
    <property type="evidence" value="ECO:0007669"/>
    <property type="project" value="UniProtKB-UniRule"/>
</dbReference>
<dbReference type="PANTHER" id="PTHR45825">
    <property type="entry name" value="GRANULE-BOUND STARCH SYNTHASE 1, CHLOROPLASTIC/AMYLOPLASTIC"/>
    <property type="match status" value="1"/>
</dbReference>